<dbReference type="RefSeq" id="WP_012573267.1">
    <property type="nucleotide sequence ID" value="NC_011565.1"/>
</dbReference>
<evidence type="ECO:0000313" key="5">
    <source>
        <dbReference type="EMBL" id="BAG83506.1"/>
    </source>
</evidence>
<gene>
    <name evidence="5" type="ordered locus">CFPG_243</name>
</gene>
<dbReference type="InterPro" id="IPR017900">
    <property type="entry name" value="4Fe4S_Fe_S_CS"/>
</dbReference>
<keyword evidence="6" id="KW-1185">Reference proteome</keyword>
<dbReference type="PANTHER" id="PTHR40447:SF1">
    <property type="entry name" value="ANAEROBIC SULFITE REDUCTASE SUBUNIT A"/>
    <property type="match status" value="1"/>
</dbReference>
<dbReference type="EMBL" id="AP010656">
    <property type="protein sequence ID" value="BAG83506.1"/>
    <property type="molecule type" value="Genomic_DNA"/>
</dbReference>
<dbReference type="STRING" id="511995.CFPG_243"/>
<evidence type="ECO:0000256" key="1">
    <source>
        <dbReference type="ARBA" id="ARBA00022723"/>
    </source>
</evidence>
<keyword evidence="1" id="KW-0479">Metal-binding</keyword>
<dbReference type="PROSITE" id="PS00198">
    <property type="entry name" value="4FE4S_FER_1"/>
    <property type="match status" value="2"/>
</dbReference>
<evidence type="ECO:0000256" key="2">
    <source>
        <dbReference type="ARBA" id="ARBA00023004"/>
    </source>
</evidence>
<evidence type="ECO:0000313" key="6">
    <source>
        <dbReference type="Proteomes" id="UP000000723"/>
    </source>
</evidence>
<feature type="domain" description="4Fe-4S ferredoxin-type" evidence="4">
    <location>
        <begin position="221"/>
        <end position="253"/>
    </location>
</feature>
<organism evidence="5 6">
    <name type="scientific">Azobacteroides pseudotrichonymphae genomovar. CFP2</name>
    <dbReference type="NCBI Taxonomy" id="511995"/>
    <lineage>
        <taxon>Bacteria</taxon>
        <taxon>Pseudomonadati</taxon>
        <taxon>Bacteroidota</taxon>
        <taxon>Bacteroidia</taxon>
        <taxon>Bacteroidales</taxon>
        <taxon>Candidatus Azobacteroides</taxon>
    </lineage>
</organism>
<dbReference type="InterPro" id="IPR017896">
    <property type="entry name" value="4Fe4S_Fe-S-bd"/>
</dbReference>
<dbReference type="HOGENOM" id="CLU_046702_1_0_10"/>
<dbReference type="GO" id="GO:0046872">
    <property type="term" value="F:metal ion binding"/>
    <property type="evidence" value="ECO:0007669"/>
    <property type="project" value="UniProtKB-KW"/>
</dbReference>
<keyword evidence="2" id="KW-0408">Iron</keyword>
<accession>B6YQN4</accession>
<dbReference type="OrthoDB" id="9795302at2"/>
<feature type="domain" description="4Fe-4S ferredoxin-type" evidence="4">
    <location>
        <begin position="301"/>
        <end position="329"/>
    </location>
</feature>
<evidence type="ECO:0000259" key="4">
    <source>
        <dbReference type="PROSITE" id="PS51379"/>
    </source>
</evidence>
<name>B6YQN4_AZOPC</name>
<evidence type="ECO:0000256" key="3">
    <source>
        <dbReference type="ARBA" id="ARBA00023014"/>
    </source>
</evidence>
<dbReference type="AlphaFoldDB" id="B6YQN4"/>
<dbReference type="PROSITE" id="PS51379">
    <property type="entry name" value="4FE4S_FER_2"/>
    <property type="match status" value="2"/>
</dbReference>
<proteinExistence type="predicted"/>
<dbReference type="Proteomes" id="UP000000723">
    <property type="component" value="Chromosome"/>
</dbReference>
<dbReference type="SUPFAM" id="SSF54862">
    <property type="entry name" value="4Fe-4S ferredoxins"/>
    <property type="match status" value="1"/>
</dbReference>
<dbReference type="eggNOG" id="COG1143">
    <property type="taxonomic scope" value="Bacteria"/>
</dbReference>
<dbReference type="KEGG" id="aps:CFPG_243"/>
<dbReference type="PANTHER" id="PTHR40447">
    <property type="entry name" value="ANAEROBIC SULFITE REDUCTASE SUBUNIT A"/>
    <property type="match status" value="1"/>
</dbReference>
<protein>
    <submittedName>
        <fullName evidence="5">Hydrogenase beta subunit</fullName>
    </submittedName>
</protein>
<reference evidence="6" key="1">
    <citation type="journal article" date="2008" name="Science">
        <title>Genome of an endosymbiont coupling N2 fixation to cellulolysis within RT protist cells in termite gut.</title>
        <authorList>
            <person name="Hongoh Y."/>
            <person name="Sharma V.K."/>
            <person name="Prakash T."/>
            <person name="Noda S."/>
            <person name="Toh H."/>
            <person name="Taylor T.D."/>
            <person name="Kudo T."/>
            <person name="Sakaki Y."/>
            <person name="Toyoda A."/>
            <person name="Hattori M."/>
            <person name="Ohkuma M."/>
        </authorList>
    </citation>
    <scope>NUCLEOTIDE SEQUENCE [LARGE SCALE GENOMIC DNA]</scope>
</reference>
<keyword evidence="3" id="KW-0411">Iron-sulfur</keyword>
<dbReference type="Pfam" id="PF17179">
    <property type="entry name" value="Fer4_22"/>
    <property type="match status" value="1"/>
</dbReference>
<dbReference type="GO" id="GO:0051536">
    <property type="term" value="F:iron-sulfur cluster binding"/>
    <property type="evidence" value="ECO:0007669"/>
    <property type="project" value="UniProtKB-KW"/>
</dbReference>
<sequence length="335" mass="38214">MSTKLLREKSYFKWVKRLLDNQKTYGAVSQGKRISYQCITSPEELAKDFVVPNMSAKSFVFPPIENLFAFIKKKDKVDIRDINLDAFSKKTIIGVRPCDAIGIKNLRAIFKWSPEDPIFRKRLEKITIISYACNKNDDYCFCTSMGGGPGNTQGSDILLTQVDTGDYITEIITTKGEFAVSTAPELFEEIKTDLQKEKYLAKVPIRVNDTHLKEKINRASDSSVFDEYAMRCIGCNICAFVCPVCTCFDIQDESKGNKGHRLRCWDSCGNKLFTLQASGHNPRYTQGMRWKQRLMHKFSYMPERIQVRGCVGCGRCSRYCPVDMDISEHLTTIVN</sequence>